<dbReference type="PANTHER" id="PTHR13349">
    <property type="entry name" value="TRANSLATION MACHINERY-ASSOCIATED PROTEIN 16"/>
    <property type="match status" value="1"/>
</dbReference>
<dbReference type="OrthoDB" id="270284at2759"/>
<keyword evidence="4" id="KW-1185">Reference proteome</keyword>
<sequence>MPNNKKHKLSKIKDGDKAHPYSRKATQMRRAINRDEKMGKQKSASEIKRTRLVDRMLWFKFVIENDMQTATIEQVHDIIQMYIGRHDAEILTIEQSLRKGRPPPGRLELLRILRAKDMQEYNNGIEIPQLTDAKNVTRLKEWEGDYNAMASIKSVIIRKDLAEPAVGAKPDDTRSANETGMEVDASDVKKVPVFKFESVTTQEIAKPTAINIAKETGMDVDM</sequence>
<accession>A0A507E031</accession>
<reference evidence="3 4" key="1">
    <citation type="journal article" date="2019" name="Sci. Rep.">
        <title>Comparative genomics of chytrid fungi reveal insights into the obligate biotrophic and pathogenic lifestyle of Synchytrium endobioticum.</title>
        <authorList>
            <person name="van de Vossenberg B.T.L.H."/>
            <person name="Warris S."/>
            <person name="Nguyen H.D.T."/>
            <person name="van Gent-Pelzer M.P.E."/>
            <person name="Joly D.L."/>
            <person name="van de Geest H.C."/>
            <person name="Bonants P.J.M."/>
            <person name="Smith D.S."/>
            <person name="Levesque C.A."/>
            <person name="van der Lee T.A.J."/>
        </authorList>
    </citation>
    <scope>NUCLEOTIDE SEQUENCE [LARGE SCALE GENOMIC DNA]</scope>
    <source>
        <strain evidence="3 4">CBS 809.83</strain>
    </source>
</reference>
<feature type="region of interest" description="Disordered" evidence="2">
    <location>
        <begin position="1"/>
        <end position="43"/>
    </location>
</feature>
<organism evidence="3 4">
    <name type="scientific">Powellomyces hirtus</name>
    <dbReference type="NCBI Taxonomy" id="109895"/>
    <lineage>
        <taxon>Eukaryota</taxon>
        <taxon>Fungi</taxon>
        <taxon>Fungi incertae sedis</taxon>
        <taxon>Chytridiomycota</taxon>
        <taxon>Chytridiomycota incertae sedis</taxon>
        <taxon>Chytridiomycetes</taxon>
        <taxon>Spizellomycetales</taxon>
        <taxon>Powellomycetaceae</taxon>
        <taxon>Powellomyces</taxon>
    </lineage>
</organism>
<dbReference type="InterPro" id="IPR038356">
    <property type="entry name" value="Tma16_sf"/>
</dbReference>
<gene>
    <name evidence="3" type="ORF">PhCBS80983_g04437</name>
</gene>
<dbReference type="Gene3D" id="1.20.1440.170">
    <property type="entry name" value="Translation machinery-associated protein 16-like"/>
    <property type="match status" value="1"/>
</dbReference>
<evidence type="ECO:0000256" key="2">
    <source>
        <dbReference type="SAM" id="MobiDB-lite"/>
    </source>
</evidence>
<evidence type="ECO:0000256" key="1">
    <source>
        <dbReference type="ARBA" id="ARBA00034127"/>
    </source>
</evidence>
<dbReference type="STRING" id="109895.A0A507E031"/>
<feature type="compositionally biased region" description="Basic and acidic residues" evidence="2">
    <location>
        <begin position="32"/>
        <end position="43"/>
    </location>
</feature>
<dbReference type="InterPro" id="IPR021346">
    <property type="entry name" value="Tma16"/>
</dbReference>
<dbReference type="PANTHER" id="PTHR13349:SF2">
    <property type="entry name" value="TRANSLATION MACHINERY-ASSOCIATED PROTEIN 16"/>
    <property type="match status" value="1"/>
</dbReference>
<dbReference type="GO" id="GO:0005634">
    <property type="term" value="C:nucleus"/>
    <property type="evidence" value="ECO:0007669"/>
    <property type="project" value="TreeGrafter"/>
</dbReference>
<dbReference type="Proteomes" id="UP000318582">
    <property type="component" value="Unassembled WGS sequence"/>
</dbReference>
<evidence type="ECO:0000313" key="3">
    <source>
        <dbReference type="EMBL" id="TPX56568.1"/>
    </source>
</evidence>
<evidence type="ECO:0008006" key="5">
    <source>
        <dbReference type="Google" id="ProtNLM"/>
    </source>
</evidence>
<proteinExistence type="inferred from homology"/>
<dbReference type="Pfam" id="PF11176">
    <property type="entry name" value="Tma16"/>
    <property type="match status" value="1"/>
</dbReference>
<dbReference type="EMBL" id="QEAQ01000070">
    <property type="protein sequence ID" value="TPX56568.1"/>
    <property type="molecule type" value="Genomic_DNA"/>
</dbReference>
<dbReference type="AlphaFoldDB" id="A0A507E031"/>
<comment type="similarity">
    <text evidence="1">Belongs to the TMA16 family.</text>
</comment>
<protein>
    <recommendedName>
        <fullName evidence="5">Translation machinery-associated protein 16</fullName>
    </recommendedName>
</protein>
<comment type="caution">
    <text evidence="3">The sequence shown here is derived from an EMBL/GenBank/DDBJ whole genome shotgun (WGS) entry which is preliminary data.</text>
</comment>
<feature type="compositionally biased region" description="Basic residues" evidence="2">
    <location>
        <begin position="1"/>
        <end position="10"/>
    </location>
</feature>
<evidence type="ECO:0000313" key="4">
    <source>
        <dbReference type="Proteomes" id="UP000318582"/>
    </source>
</evidence>
<name>A0A507E031_9FUNG</name>